<dbReference type="RefSeq" id="WP_103114206.1">
    <property type="nucleotide sequence ID" value="NZ_PPFX01000003.1"/>
</dbReference>
<evidence type="ECO:0000313" key="4">
    <source>
        <dbReference type="Proteomes" id="UP000236340"/>
    </source>
</evidence>
<organism evidence="3 4">
    <name type="scientific">Geothermobacter hydrogeniphilus</name>
    <dbReference type="NCBI Taxonomy" id="1969733"/>
    <lineage>
        <taxon>Bacteria</taxon>
        <taxon>Pseudomonadati</taxon>
        <taxon>Thermodesulfobacteriota</taxon>
        <taxon>Desulfuromonadia</taxon>
        <taxon>Desulfuromonadales</taxon>
        <taxon>Geothermobacteraceae</taxon>
        <taxon>Geothermobacter</taxon>
    </lineage>
</organism>
<gene>
    <name evidence="3" type="ORF">C2E25_02465</name>
</gene>
<dbReference type="OrthoDB" id="341208at2"/>
<reference evidence="3 4" key="1">
    <citation type="journal article" date="2018" name="Genome Announc.">
        <title>Genome Sequence of Geothermobacter sp. HR-1 Iron Reducer from the Loihi Seamount.</title>
        <authorList>
            <person name="Smith H."/>
            <person name="Abuyen K."/>
            <person name="Tremblay J."/>
            <person name="Savalia P."/>
            <person name="Perez-Rodriguez I."/>
            <person name="Emerson D."/>
            <person name="Tully B."/>
            <person name="Amend J."/>
        </authorList>
    </citation>
    <scope>NUCLEOTIDE SEQUENCE [LARGE SCALE GENOMIC DNA]</scope>
    <source>
        <strain evidence="3 4">HR-1</strain>
    </source>
</reference>
<protein>
    <submittedName>
        <fullName evidence="3">Histidine kinase</fullName>
    </submittedName>
</protein>
<dbReference type="SUPFAM" id="SSF55785">
    <property type="entry name" value="PYP-like sensor domain (PAS domain)"/>
    <property type="match status" value="1"/>
</dbReference>
<dbReference type="Gene3D" id="3.30.450.20">
    <property type="entry name" value="PAS domain"/>
    <property type="match status" value="1"/>
</dbReference>
<dbReference type="PANTHER" id="PTHR44757">
    <property type="entry name" value="DIGUANYLATE CYCLASE DGCP"/>
    <property type="match status" value="1"/>
</dbReference>
<keyword evidence="3" id="KW-0418">Kinase</keyword>
<dbReference type="PANTHER" id="PTHR44757:SF2">
    <property type="entry name" value="BIOFILM ARCHITECTURE MAINTENANCE PROTEIN MBAA"/>
    <property type="match status" value="1"/>
</dbReference>
<dbReference type="SMART" id="SM00091">
    <property type="entry name" value="PAS"/>
    <property type="match status" value="1"/>
</dbReference>
<comment type="caution">
    <text evidence="3">The sequence shown here is derived from an EMBL/GenBank/DDBJ whole genome shotgun (WGS) entry which is preliminary data.</text>
</comment>
<evidence type="ECO:0000259" key="2">
    <source>
        <dbReference type="PROSITE" id="PS50113"/>
    </source>
</evidence>
<dbReference type="EMBL" id="PPFX01000003">
    <property type="protein sequence ID" value="PNU21435.1"/>
    <property type="molecule type" value="Genomic_DNA"/>
</dbReference>
<proteinExistence type="predicted"/>
<dbReference type="InterPro" id="IPR035965">
    <property type="entry name" value="PAS-like_dom_sf"/>
</dbReference>
<dbReference type="AlphaFoldDB" id="A0A2K2HDR0"/>
<dbReference type="Proteomes" id="UP000236340">
    <property type="component" value="Unassembled WGS sequence"/>
</dbReference>
<feature type="domain" description="PAS" evidence="1">
    <location>
        <begin position="6"/>
        <end position="59"/>
    </location>
</feature>
<evidence type="ECO:0000313" key="3">
    <source>
        <dbReference type="EMBL" id="PNU21435.1"/>
    </source>
</evidence>
<dbReference type="InterPro" id="IPR013656">
    <property type="entry name" value="PAS_4"/>
</dbReference>
<dbReference type="InterPro" id="IPR000014">
    <property type="entry name" value="PAS"/>
</dbReference>
<accession>A0A2K2HDR0</accession>
<dbReference type="PROSITE" id="PS50113">
    <property type="entry name" value="PAC"/>
    <property type="match status" value="1"/>
</dbReference>
<dbReference type="CDD" id="cd00130">
    <property type="entry name" value="PAS"/>
    <property type="match status" value="1"/>
</dbReference>
<dbReference type="GO" id="GO:0016301">
    <property type="term" value="F:kinase activity"/>
    <property type="evidence" value="ECO:0007669"/>
    <property type="project" value="UniProtKB-KW"/>
</dbReference>
<feature type="domain" description="PAC" evidence="2">
    <location>
        <begin position="83"/>
        <end position="135"/>
    </location>
</feature>
<dbReference type="Pfam" id="PF08448">
    <property type="entry name" value="PAS_4"/>
    <property type="match status" value="1"/>
</dbReference>
<keyword evidence="3" id="KW-0808">Transferase</keyword>
<dbReference type="NCBIfam" id="TIGR00229">
    <property type="entry name" value="sensory_box"/>
    <property type="match status" value="1"/>
</dbReference>
<dbReference type="PROSITE" id="PS50112">
    <property type="entry name" value="PAS"/>
    <property type="match status" value="1"/>
</dbReference>
<sequence length="146" mass="16257">MTDFETGKLCERIVNQAPDAILFADNRGVIRLWNQGAERIFGWPAAEALGKPLDLIIPEKLRGRHGEGFARVMASGQSQYGTDLLSVPATHKDGHRLSVDFCIVMLKDDQGRVEGIAAIMRDMSAQRQKEKELKERVAELEGPLNQ</sequence>
<name>A0A2K2HDR0_9BACT</name>
<evidence type="ECO:0000259" key="1">
    <source>
        <dbReference type="PROSITE" id="PS50112"/>
    </source>
</evidence>
<dbReference type="InterPro" id="IPR052155">
    <property type="entry name" value="Biofilm_reg_signaling"/>
</dbReference>
<dbReference type="InterPro" id="IPR000700">
    <property type="entry name" value="PAS-assoc_C"/>
</dbReference>